<feature type="domain" description="PASTA" evidence="4">
    <location>
        <begin position="538"/>
        <end position="605"/>
    </location>
</feature>
<dbReference type="Pfam" id="PF03793">
    <property type="entry name" value="PASTA"/>
    <property type="match status" value="2"/>
</dbReference>
<dbReference type="AlphaFoldDB" id="A0A926ENM9"/>
<evidence type="ECO:0000256" key="2">
    <source>
        <dbReference type="SAM" id="Phobius"/>
    </source>
</evidence>
<name>A0A926ENM9_9FIRM</name>
<dbReference type="InterPro" id="IPR000719">
    <property type="entry name" value="Prot_kinase_dom"/>
</dbReference>
<dbReference type="SMART" id="SM00740">
    <property type="entry name" value="PASTA"/>
    <property type="match status" value="2"/>
</dbReference>
<dbReference type="PROSITE" id="PS51178">
    <property type="entry name" value="PASTA"/>
    <property type="match status" value="2"/>
</dbReference>
<dbReference type="SUPFAM" id="SSF56112">
    <property type="entry name" value="Protein kinase-like (PK-like)"/>
    <property type="match status" value="1"/>
</dbReference>
<feature type="region of interest" description="Disordered" evidence="1">
    <location>
        <begin position="605"/>
        <end position="653"/>
    </location>
</feature>
<feature type="region of interest" description="Disordered" evidence="1">
    <location>
        <begin position="388"/>
        <end position="407"/>
    </location>
</feature>
<dbReference type="InterPro" id="IPR011009">
    <property type="entry name" value="Kinase-like_dom_sf"/>
</dbReference>
<evidence type="ECO:0000259" key="3">
    <source>
        <dbReference type="PROSITE" id="PS50011"/>
    </source>
</evidence>
<feature type="domain" description="Protein kinase" evidence="3">
    <location>
        <begin position="47"/>
        <end position="316"/>
    </location>
</feature>
<keyword evidence="2" id="KW-1133">Transmembrane helix</keyword>
<dbReference type="EMBL" id="JACRTD010000003">
    <property type="protein sequence ID" value="MBC8584976.1"/>
    <property type="molecule type" value="Genomic_DNA"/>
</dbReference>
<dbReference type="SMART" id="SM00220">
    <property type="entry name" value="S_TKc"/>
    <property type="match status" value="1"/>
</dbReference>
<dbReference type="GO" id="GO:0005524">
    <property type="term" value="F:ATP binding"/>
    <property type="evidence" value="ECO:0007669"/>
    <property type="project" value="InterPro"/>
</dbReference>
<organism evidence="5 6">
    <name type="scientific">Youxingia wuxianensis</name>
    <dbReference type="NCBI Taxonomy" id="2763678"/>
    <lineage>
        <taxon>Bacteria</taxon>
        <taxon>Bacillati</taxon>
        <taxon>Bacillota</taxon>
        <taxon>Clostridia</taxon>
        <taxon>Eubacteriales</taxon>
        <taxon>Oscillospiraceae</taxon>
        <taxon>Youxingia</taxon>
    </lineage>
</organism>
<dbReference type="Gene3D" id="3.30.10.20">
    <property type="match status" value="2"/>
</dbReference>
<evidence type="ECO:0000313" key="5">
    <source>
        <dbReference type="EMBL" id="MBC8584976.1"/>
    </source>
</evidence>
<keyword evidence="2" id="KW-0812">Transmembrane</keyword>
<evidence type="ECO:0000259" key="4">
    <source>
        <dbReference type="PROSITE" id="PS51178"/>
    </source>
</evidence>
<proteinExistence type="predicted"/>
<feature type="transmembrane region" description="Helical" evidence="2">
    <location>
        <begin position="412"/>
        <end position="435"/>
    </location>
</feature>
<dbReference type="Gene3D" id="1.10.510.10">
    <property type="entry name" value="Transferase(Phosphotransferase) domain 1"/>
    <property type="match status" value="1"/>
</dbReference>
<gene>
    <name evidence="5" type="ORF">H8705_05205</name>
</gene>
<dbReference type="PANTHER" id="PTHR24362">
    <property type="entry name" value="SERINE/THREONINE-PROTEIN KINASE NEK"/>
    <property type="match status" value="1"/>
</dbReference>
<dbReference type="Proteomes" id="UP000623678">
    <property type="component" value="Unassembled WGS sequence"/>
</dbReference>
<dbReference type="CDD" id="cd06577">
    <property type="entry name" value="PASTA_pknB"/>
    <property type="match status" value="2"/>
</dbReference>
<keyword evidence="2" id="KW-0472">Membrane</keyword>
<comment type="caution">
    <text evidence="5">The sequence shown here is derived from an EMBL/GenBank/DDBJ whole genome shotgun (WGS) entry which is preliminary data.</text>
</comment>
<sequence length="661" mass="73795">MANKIKLCMGCMSPLFDENKCGVCGYEADTPYSLDFLPPDSLLADNYIVGKVYSYDPEGVWYVGYDQANQVRVWLREYAPANIIRRDHETFEIIPLESSQAQYKALLSDFEDLCHSIQRLNPSEKVIPIVDMFRANNTTYAVYAYIKTITLEDFLQRSGGKLSWRHTKKLLMPLFHTVSNIHKTGLIHRGLSPETILLDQSGALWLSNFTIAAARTHKSELSAQLFEGYAAPEQYSLNSWQGTWTDVYALGAVTYRAVVGKNPPSAQDRIYGDDLLDAGDLQAEMTENTIYAINHALAVEVEDRSQTAESYIAELLVSTTGSDTAVYTAPVPKRSYAGDTNEVHRDEIRRAVAARELREQAQGAPRNNGRFDEYEDGIDLIPIPNSSKQTVAVKERNNPSDRRKKKEKRPHTVLMVILAFLVATVFLGGGMWWFANAFLGDLISPDKEKDNSSGSVNIAGEDFDSEAFASADDNKVPGFIGVTVSSIKSNEELQAKYHFEYVEDFNAEYDEGVVYDQNPASGAQINDGATITLSVSKGTEKVEMPEVVDLELEEAIKLLNDLEIEYQVIEVFNDSYEPGLVARTDKEAGTMLSKGKDKVILYTRLMPEDEQEEEEEDRKSSSSKNSSSENLIGREGYIAPKPGKPGGFYDESGNWIVVFDD</sequence>
<dbReference type="RefSeq" id="WP_262394760.1">
    <property type="nucleotide sequence ID" value="NZ_JACRTD010000003.1"/>
</dbReference>
<reference evidence="5" key="1">
    <citation type="submission" date="2020-08" db="EMBL/GenBank/DDBJ databases">
        <title>Genome public.</title>
        <authorList>
            <person name="Liu C."/>
            <person name="Sun Q."/>
        </authorList>
    </citation>
    <scope>NUCLEOTIDE SEQUENCE</scope>
    <source>
        <strain evidence="5">NSJ-64</strain>
    </source>
</reference>
<dbReference type="PANTHER" id="PTHR24362:SF309">
    <property type="entry name" value="PROTEIN KINASE DOMAIN-CONTAINING PROTEIN"/>
    <property type="match status" value="1"/>
</dbReference>
<dbReference type="Pfam" id="PF00069">
    <property type="entry name" value="Pkinase"/>
    <property type="match status" value="1"/>
</dbReference>
<evidence type="ECO:0000256" key="1">
    <source>
        <dbReference type="SAM" id="MobiDB-lite"/>
    </source>
</evidence>
<accession>A0A926ENM9</accession>
<evidence type="ECO:0000313" key="6">
    <source>
        <dbReference type="Proteomes" id="UP000623678"/>
    </source>
</evidence>
<feature type="domain" description="PASTA" evidence="4">
    <location>
        <begin position="470"/>
        <end position="537"/>
    </location>
</feature>
<dbReference type="PROSITE" id="PS50011">
    <property type="entry name" value="PROTEIN_KINASE_DOM"/>
    <property type="match status" value="1"/>
</dbReference>
<dbReference type="InterPro" id="IPR005543">
    <property type="entry name" value="PASTA_dom"/>
</dbReference>
<keyword evidence="6" id="KW-1185">Reference proteome</keyword>
<dbReference type="GO" id="GO:0004672">
    <property type="term" value="F:protein kinase activity"/>
    <property type="evidence" value="ECO:0007669"/>
    <property type="project" value="InterPro"/>
</dbReference>
<protein>
    <submittedName>
        <fullName evidence="5">PASTA domain-containing protein</fullName>
    </submittedName>
</protein>